<name>A0ABP8SW87_9ACTN</name>
<evidence type="ECO:0000256" key="1">
    <source>
        <dbReference type="SAM" id="MobiDB-lite"/>
    </source>
</evidence>
<reference evidence="3" key="1">
    <citation type="journal article" date="2019" name="Int. J. Syst. Evol. Microbiol.">
        <title>The Global Catalogue of Microorganisms (GCM) 10K type strain sequencing project: providing services to taxonomists for standard genome sequencing and annotation.</title>
        <authorList>
            <consortium name="The Broad Institute Genomics Platform"/>
            <consortium name="The Broad Institute Genome Sequencing Center for Infectious Disease"/>
            <person name="Wu L."/>
            <person name="Ma J."/>
        </authorList>
    </citation>
    <scope>NUCLEOTIDE SEQUENCE [LARGE SCALE GENOMIC DNA]</scope>
    <source>
        <strain evidence="3">JCM 3175</strain>
    </source>
</reference>
<sequence>MAAAPPAASGTQGGDVAYRARYGEEPVDPAHAEDEAGQARLVQVEADTDVPAPDDGGPKPDLVTEDDGSGVAGGSSGSSSGGSGMPGHPDAPR</sequence>
<feature type="region of interest" description="Disordered" evidence="1">
    <location>
        <begin position="1"/>
        <end position="93"/>
    </location>
</feature>
<evidence type="ECO:0000313" key="3">
    <source>
        <dbReference type="Proteomes" id="UP001500307"/>
    </source>
</evidence>
<evidence type="ECO:0000313" key="2">
    <source>
        <dbReference type="EMBL" id="GAA4574583.1"/>
    </source>
</evidence>
<comment type="caution">
    <text evidence="2">The sequence shown here is derived from an EMBL/GenBank/DDBJ whole genome shotgun (WGS) entry which is preliminary data.</text>
</comment>
<evidence type="ECO:0008006" key="4">
    <source>
        <dbReference type="Google" id="ProtNLM"/>
    </source>
</evidence>
<dbReference type="EMBL" id="BAABGU010000024">
    <property type="protein sequence ID" value="GAA4574583.1"/>
    <property type="molecule type" value="Genomic_DNA"/>
</dbReference>
<accession>A0ABP8SW87</accession>
<protein>
    <recommendedName>
        <fullName evidence="4">Preprotein translocase YidC</fullName>
    </recommendedName>
</protein>
<organism evidence="2 3">
    <name type="scientific">Micromonospora coerulea</name>
    <dbReference type="NCBI Taxonomy" id="47856"/>
    <lineage>
        <taxon>Bacteria</taxon>
        <taxon>Bacillati</taxon>
        <taxon>Actinomycetota</taxon>
        <taxon>Actinomycetes</taxon>
        <taxon>Micromonosporales</taxon>
        <taxon>Micromonosporaceae</taxon>
        <taxon>Micromonospora</taxon>
    </lineage>
</organism>
<gene>
    <name evidence="2" type="ORF">GCM10023176_41900</name>
</gene>
<keyword evidence="3" id="KW-1185">Reference proteome</keyword>
<proteinExistence type="predicted"/>
<feature type="compositionally biased region" description="Basic and acidic residues" evidence="1">
    <location>
        <begin position="21"/>
        <end position="34"/>
    </location>
</feature>
<feature type="compositionally biased region" description="Gly residues" evidence="1">
    <location>
        <begin position="70"/>
        <end position="85"/>
    </location>
</feature>
<dbReference type="Proteomes" id="UP001500307">
    <property type="component" value="Unassembled WGS sequence"/>
</dbReference>